<dbReference type="EMBL" id="FOSN01000016">
    <property type="protein sequence ID" value="SFK71260.1"/>
    <property type="molecule type" value="Genomic_DNA"/>
</dbReference>
<accession>A0A1I4BS78</accession>
<reference evidence="1 2" key="1">
    <citation type="submission" date="2016-10" db="EMBL/GenBank/DDBJ databases">
        <authorList>
            <person name="de Groot N.N."/>
        </authorList>
    </citation>
    <scope>NUCLEOTIDE SEQUENCE [LARGE SCALE GENOMIC DNA]</scope>
    <source>
        <strain evidence="1 2">NE2</strain>
    </source>
</reference>
<dbReference type="Pfam" id="PF07021">
    <property type="entry name" value="MetW"/>
    <property type="match status" value="1"/>
</dbReference>
<dbReference type="STRING" id="1612308.SAMN05444581_11630"/>
<dbReference type="InterPro" id="IPR029063">
    <property type="entry name" value="SAM-dependent_MTases_sf"/>
</dbReference>
<name>A0A1I4BS78_9HYPH</name>
<dbReference type="SUPFAM" id="SSF53335">
    <property type="entry name" value="S-adenosyl-L-methionine-dependent methyltransferases"/>
    <property type="match status" value="1"/>
</dbReference>
<dbReference type="InterPro" id="IPR010743">
    <property type="entry name" value="Methionine_synth_MetW"/>
</dbReference>
<dbReference type="NCBIfam" id="TIGR02081">
    <property type="entry name" value="metW"/>
    <property type="match status" value="1"/>
</dbReference>
<keyword evidence="2" id="KW-1185">Reference proteome</keyword>
<dbReference type="AlphaFoldDB" id="A0A1I4BS78"/>
<proteinExistence type="predicted"/>
<gene>
    <name evidence="1" type="ORF">SAMN05444581_11630</name>
</gene>
<evidence type="ECO:0000313" key="1">
    <source>
        <dbReference type="EMBL" id="SFK71260.1"/>
    </source>
</evidence>
<sequence>MSDATLVNAPSPTPPAPPRVDLLLVADMVKPNSRVLDVGCGDGALLRLLAEEKGVDARGIELSQRGVNDCVAKGLSVIQGDADTDLAGYPDGAFDYVILSQTLQATRQPKQVLEHMLRIGQHAIVSFPNFGHWRIRAQIAVGGHMPRTRNLPSLWYETPNIHFCTIQDFIALAKTLDARIERGVALDRFGKPLAYSAPWIWNFFGEQGVFRLARKRR</sequence>
<dbReference type="Gene3D" id="3.40.50.150">
    <property type="entry name" value="Vaccinia Virus protein VP39"/>
    <property type="match status" value="1"/>
</dbReference>
<evidence type="ECO:0000313" key="2">
    <source>
        <dbReference type="Proteomes" id="UP000198755"/>
    </source>
</evidence>
<dbReference type="CDD" id="cd02440">
    <property type="entry name" value="AdoMet_MTases"/>
    <property type="match status" value="1"/>
</dbReference>
<organism evidence="1 2">
    <name type="scientific">Methylocapsa palsarum</name>
    <dbReference type="NCBI Taxonomy" id="1612308"/>
    <lineage>
        <taxon>Bacteria</taxon>
        <taxon>Pseudomonadati</taxon>
        <taxon>Pseudomonadota</taxon>
        <taxon>Alphaproteobacteria</taxon>
        <taxon>Hyphomicrobiales</taxon>
        <taxon>Beijerinckiaceae</taxon>
        <taxon>Methylocapsa</taxon>
    </lineage>
</organism>
<protein>
    <submittedName>
        <fullName evidence="1">Methionine biosynthesis protein MetW</fullName>
    </submittedName>
</protein>
<dbReference type="Proteomes" id="UP000198755">
    <property type="component" value="Unassembled WGS sequence"/>
</dbReference>